<sequence length="167" mass="18062">MFSQIQFQECVRAYPHAASAWSMLGVALSDSFHAASKRPKISTVSLQDTNSITGRSSKLLHADEHRLNSDSSLASETASCNATLMTMRNVALATCTTGSCISALASVANRRQSIPLEQLHNTSPPPRLPPHCARSVGYNAENMHQIADTYRAQSRCAFDDDAPVTIV</sequence>
<dbReference type="AlphaFoldDB" id="A0A0M3IJX5"/>
<proteinExistence type="predicted"/>
<evidence type="ECO:0000313" key="2">
    <source>
        <dbReference type="WBParaSite" id="ALUE_0001900001-mRNA-1"/>
    </source>
</evidence>
<accession>A0A0M3IJX5</accession>
<evidence type="ECO:0000313" key="1">
    <source>
        <dbReference type="Proteomes" id="UP000036681"/>
    </source>
</evidence>
<protein>
    <submittedName>
        <fullName evidence="2">Uncharacterized protein</fullName>
    </submittedName>
</protein>
<name>A0A0M3IJX5_ASCLU</name>
<dbReference type="WBParaSite" id="ALUE_0001900001-mRNA-1">
    <property type="protein sequence ID" value="ALUE_0001900001-mRNA-1"/>
    <property type="gene ID" value="ALUE_0001900001"/>
</dbReference>
<organism evidence="1 2">
    <name type="scientific">Ascaris lumbricoides</name>
    <name type="common">Giant roundworm</name>
    <dbReference type="NCBI Taxonomy" id="6252"/>
    <lineage>
        <taxon>Eukaryota</taxon>
        <taxon>Metazoa</taxon>
        <taxon>Ecdysozoa</taxon>
        <taxon>Nematoda</taxon>
        <taxon>Chromadorea</taxon>
        <taxon>Rhabditida</taxon>
        <taxon>Spirurina</taxon>
        <taxon>Ascaridomorpha</taxon>
        <taxon>Ascaridoidea</taxon>
        <taxon>Ascarididae</taxon>
        <taxon>Ascaris</taxon>
    </lineage>
</organism>
<keyword evidence="1" id="KW-1185">Reference proteome</keyword>
<reference evidence="2" key="1">
    <citation type="submission" date="2017-02" db="UniProtKB">
        <authorList>
            <consortium name="WormBaseParasite"/>
        </authorList>
    </citation>
    <scope>IDENTIFICATION</scope>
</reference>
<dbReference type="Proteomes" id="UP000036681">
    <property type="component" value="Unplaced"/>
</dbReference>